<dbReference type="EMBL" id="JADMLG010000005">
    <property type="protein sequence ID" value="MBH0777470.1"/>
    <property type="molecule type" value="Genomic_DNA"/>
</dbReference>
<dbReference type="Proteomes" id="UP000655751">
    <property type="component" value="Unassembled WGS sequence"/>
</dbReference>
<dbReference type="AlphaFoldDB" id="A0A931N0N5"/>
<dbReference type="Pfam" id="PF09957">
    <property type="entry name" value="VapB_antitoxin"/>
    <property type="match status" value="1"/>
</dbReference>
<dbReference type="InterPro" id="IPR019239">
    <property type="entry name" value="VapB_antitoxin"/>
</dbReference>
<protein>
    <submittedName>
        <fullName evidence="1">Type II toxin-antitoxin system VapB family antitoxin</fullName>
    </submittedName>
</protein>
<reference evidence="1" key="1">
    <citation type="submission" date="2020-11" db="EMBL/GenBank/DDBJ databases">
        <title>Nocardia NEAU-351.nov., a novel actinomycete isolated from the cow dung.</title>
        <authorList>
            <person name="Zhang X."/>
        </authorList>
    </citation>
    <scope>NUCLEOTIDE SEQUENCE</scope>
    <source>
        <strain evidence="1">NEAU-351</strain>
    </source>
</reference>
<sequence>MKSVRIDLDQRLLDSAAAIMGTSDSAATVNEALRRIVVHERQWRHLERLAAGALSAADPVTIDG</sequence>
<evidence type="ECO:0000313" key="1">
    <source>
        <dbReference type="EMBL" id="MBH0777470.1"/>
    </source>
</evidence>
<gene>
    <name evidence="1" type="ORF">IT779_14405</name>
</gene>
<dbReference type="RefSeq" id="WP_196149814.1">
    <property type="nucleotide sequence ID" value="NZ_JADMLG010000005.1"/>
</dbReference>
<proteinExistence type="predicted"/>
<organism evidence="1 2">
    <name type="scientific">Nocardia bovistercoris</name>
    <dbReference type="NCBI Taxonomy" id="2785916"/>
    <lineage>
        <taxon>Bacteria</taxon>
        <taxon>Bacillati</taxon>
        <taxon>Actinomycetota</taxon>
        <taxon>Actinomycetes</taxon>
        <taxon>Mycobacteriales</taxon>
        <taxon>Nocardiaceae</taxon>
        <taxon>Nocardia</taxon>
    </lineage>
</organism>
<accession>A0A931N0N5</accession>
<name>A0A931N0N5_9NOCA</name>
<keyword evidence="2" id="KW-1185">Reference proteome</keyword>
<evidence type="ECO:0000313" key="2">
    <source>
        <dbReference type="Proteomes" id="UP000655751"/>
    </source>
</evidence>
<comment type="caution">
    <text evidence="1">The sequence shown here is derived from an EMBL/GenBank/DDBJ whole genome shotgun (WGS) entry which is preliminary data.</text>
</comment>